<organism evidence="4 5">
    <name type="scientific">Rhodopseudomonas julia</name>
    <dbReference type="NCBI Taxonomy" id="200617"/>
    <lineage>
        <taxon>Bacteria</taxon>
        <taxon>Pseudomonadati</taxon>
        <taxon>Pseudomonadota</taxon>
        <taxon>Alphaproteobacteria</taxon>
        <taxon>Hyphomicrobiales</taxon>
        <taxon>Nitrobacteraceae</taxon>
        <taxon>Rhodopseudomonas</taxon>
    </lineage>
</organism>
<dbReference type="InterPro" id="IPR050832">
    <property type="entry name" value="Bact_Acetyltransf"/>
</dbReference>
<dbReference type="PANTHER" id="PTHR43877:SF2">
    <property type="entry name" value="AMINOALKYLPHOSPHONATE N-ACETYLTRANSFERASE-RELATED"/>
    <property type="match status" value="1"/>
</dbReference>
<reference evidence="4 5" key="1">
    <citation type="submission" date="2023-07" db="EMBL/GenBank/DDBJ databases">
        <title>Genomic Encyclopedia of Type Strains, Phase IV (KMG-IV): sequencing the most valuable type-strain genomes for metagenomic binning, comparative biology and taxonomic classification.</title>
        <authorList>
            <person name="Goeker M."/>
        </authorList>
    </citation>
    <scope>NUCLEOTIDE SEQUENCE [LARGE SCALE GENOMIC DNA]</scope>
    <source>
        <strain evidence="4 5">DSM 11549</strain>
    </source>
</reference>
<keyword evidence="2" id="KW-0012">Acyltransferase</keyword>
<keyword evidence="5" id="KW-1185">Reference proteome</keyword>
<gene>
    <name evidence="4" type="ORF">J2R99_002475</name>
</gene>
<evidence type="ECO:0000313" key="4">
    <source>
        <dbReference type="EMBL" id="MDQ0326606.1"/>
    </source>
</evidence>
<evidence type="ECO:0000256" key="1">
    <source>
        <dbReference type="ARBA" id="ARBA00022679"/>
    </source>
</evidence>
<dbReference type="InterPro" id="IPR000182">
    <property type="entry name" value="GNAT_dom"/>
</dbReference>
<dbReference type="CDD" id="cd04301">
    <property type="entry name" value="NAT_SF"/>
    <property type="match status" value="1"/>
</dbReference>
<dbReference type="Pfam" id="PF00583">
    <property type="entry name" value="Acetyltransf_1"/>
    <property type="match status" value="1"/>
</dbReference>
<dbReference type="SUPFAM" id="SSF55729">
    <property type="entry name" value="Acyl-CoA N-acyltransferases (Nat)"/>
    <property type="match status" value="1"/>
</dbReference>
<dbReference type="PROSITE" id="PS51186">
    <property type="entry name" value="GNAT"/>
    <property type="match status" value="1"/>
</dbReference>
<comment type="caution">
    <text evidence="4">The sequence shown here is derived from an EMBL/GenBank/DDBJ whole genome shotgun (WGS) entry which is preliminary data.</text>
</comment>
<dbReference type="RefSeq" id="WP_307154767.1">
    <property type="nucleotide sequence ID" value="NZ_JAUSUK010000002.1"/>
</dbReference>
<proteinExistence type="predicted"/>
<keyword evidence="1" id="KW-0808">Transferase</keyword>
<evidence type="ECO:0000313" key="5">
    <source>
        <dbReference type="Proteomes" id="UP001230253"/>
    </source>
</evidence>
<feature type="domain" description="N-acetyltransferase" evidence="3">
    <location>
        <begin position="3"/>
        <end position="158"/>
    </location>
</feature>
<evidence type="ECO:0000256" key="2">
    <source>
        <dbReference type="ARBA" id="ARBA00023315"/>
    </source>
</evidence>
<accession>A0ABU0C7W0</accession>
<sequence length="160" mass="17395">MTVTIRRAEETDTDTLLPLFVEMQHHYEGGAAINAETARPRLLAALKPMPGRAILGAFEDEALGLACLYEVFPGPHMLPAWLLKELYVAASARGRRIGEALLREAARVALAEGGARLDLTTAGDNEAAQRFYVRVGMTPIAKVYYRSEGAALLDLAEDRG</sequence>
<dbReference type="Gene3D" id="3.40.630.30">
    <property type="match status" value="1"/>
</dbReference>
<dbReference type="PANTHER" id="PTHR43877">
    <property type="entry name" value="AMINOALKYLPHOSPHONATE N-ACETYLTRANSFERASE-RELATED-RELATED"/>
    <property type="match status" value="1"/>
</dbReference>
<dbReference type="InterPro" id="IPR016181">
    <property type="entry name" value="Acyl_CoA_acyltransferase"/>
</dbReference>
<protein>
    <submittedName>
        <fullName evidence="4">Ribosomal protein S18 acetylase RimI-like enzyme</fullName>
    </submittedName>
</protein>
<dbReference type="EMBL" id="JAUSUK010000002">
    <property type="protein sequence ID" value="MDQ0326606.1"/>
    <property type="molecule type" value="Genomic_DNA"/>
</dbReference>
<evidence type="ECO:0000259" key="3">
    <source>
        <dbReference type="PROSITE" id="PS51186"/>
    </source>
</evidence>
<dbReference type="Proteomes" id="UP001230253">
    <property type="component" value="Unassembled WGS sequence"/>
</dbReference>
<name>A0ABU0C7W0_9BRAD</name>